<evidence type="ECO:0000259" key="2">
    <source>
        <dbReference type="Pfam" id="PF14397"/>
    </source>
</evidence>
<keyword evidence="4" id="KW-1185">Reference proteome</keyword>
<proteinExistence type="predicted"/>
<name>A0ABU2DR87_9MICC</name>
<feature type="domain" description="Alpha-L-glutamate ligase-related protein ATP-grasp" evidence="2">
    <location>
        <begin position="134"/>
        <end position="394"/>
    </location>
</feature>
<sequence>MASTPTNPSPEEPSDAPGAPAARGTVGSAAQAKNQLAKKVLRRSKNAVRRAEEQRKGWRRSLRRSKRFREDYWKFLRKEFRWETSFRQRQPLWWGRGFLSRSATLYNLEQNDPGDYVSDVQRYTRTRHMVHPHLQDVLHNKFTFFLLMSQLGLDSDTVPLLGVHYRGDVHVFPGDEQIPLADFLREHLDVGQKVFVKPFRGAEGKNVRAVRRTGEDSFVMDGEPASFEQVHDWLAGRPRPMAIETAVAQAPAQAALNPEATNTIRVLTMPDITRGKEPFIVIAVQRIATAKSNHVDNWTRGGLSAEIDLETGKLGKASRLPDGRELEWFSVHPDVGSQIEGAQVPFWEETKALVLEAAQRLNFLEYIGWDIIISPTGPVILEGNVNSGMNVLQVHRPLLTDPRVRRYFEKRGVV</sequence>
<dbReference type="EMBL" id="JAVKGR010000003">
    <property type="protein sequence ID" value="MDR8018911.1"/>
    <property type="molecule type" value="Genomic_DNA"/>
</dbReference>
<dbReference type="Pfam" id="PF14397">
    <property type="entry name" value="ATPgrasp_ST"/>
    <property type="match status" value="1"/>
</dbReference>
<dbReference type="Proteomes" id="UP001251870">
    <property type="component" value="Unassembled WGS sequence"/>
</dbReference>
<evidence type="ECO:0000313" key="3">
    <source>
        <dbReference type="EMBL" id="MDR8018911.1"/>
    </source>
</evidence>
<gene>
    <name evidence="3" type="ORF">RIL96_04960</name>
</gene>
<dbReference type="RefSeq" id="WP_310547896.1">
    <property type="nucleotide sequence ID" value="NZ_JAVKGR010000003.1"/>
</dbReference>
<feature type="region of interest" description="Disordered" evidence="1">
    <location>
        <begin position="1"/>
        <end position="60"/>
    </location>
</feature>
<dbReference type="Gene3D" id="3.30.470.20">
    <property type="entry name" value="ATP-grasp fold, B domain"/>
    <property type="match status" value="1"/>
</dbReference>
<organism evidence="3 4">
    <name type="scientific">Nesterenkonia aerolata</name>
    <dbReference type="NCBI Taxonomy" id="3074079"/>
    <lineage>
        <taxon>Bacteria</taxon>
        <taxon>Bacillati</taxon>
        <taxon>Actinomycetota</taxon>
        <taxon>Actinomycetes</taxon>
        <taxon>Micrococcales</taxon>
        <taxon>Micrococcaceae</taxon>
        <taxon>Nesterenkonia</taxon>
    </lineage>
</organism>
<dbReference type="SUPFAM" id="SSF56059">
    <property type="entry name" value="Glutathione synthetase ATP-binding domain-like"/>
    <property type="match status" value="1"/>
</dbReference>
<evidence type="ECO:0000313" key="4">
    <source>
        <dbReference type="Proteomes" id="UP001251870"/>
    </source>
</evidence>
<evidence type="ECO:0000256" key="1">
    <source>
        <dbReference type="SAM" id="MobiDB-lite"/>
    </source>
</evidence>
<accession>A0ABU2DR87</accession>
<feature type="compositionally biased region" description="Basic residues" evidence="1">
    <location>
        <begin position="39"/>
        <end position="48"/>
    </location>
</feature>
<protein>
    <submittedName>
        <fullName evidence="3">Sugar-transfer associated ATP-grasp domain-containing protein</fullName>
    </submittedName>
</protein>
<dbReference type="InterPro" id="IPR039523">
    <property type="entry name" value="RimK-rel_E_lig_ATP-grasp"/>
</dbReference>
<reference evidence="3 4" key="1">
    <citation type="submission" date="2023-09" db="EMBL/GenBank/DDBJ databases">
        <title>Description of three actinobacteria isolated from air of manufacturing shop in a pharmaceutical factory.</title>
        <authorList>
            <person name="Zhang D.-F."/>
        </authorList>
    </citation>
    <scope>NUCLEOTIDE SEQUENCE [LARGE SCALE GENOMIC DNA]</scope>
    <source>
        <strain evidence="3 4">LY-0111</strain>
    </source>
</reference>
<comment type="caution">
    <text evidence="3">The sequence shown here is derived from an EMBL/GenBank/DDBJ whole genome shotgun (WGS) entry which is preliminary data.</text>
</comment>